<gene>
    <name evidence="9" type="primary">mccB</name>
    <name evidence="9" type="ORF">Mlaev_01315</name>
</gene>
<evidence type="ECO:0000256" key="7">
    <source>
        <dbReference type="RuleBase" id="RU362118"/>
    </source>
</evidence>
<dbReference type="EC" id="4.4.1.2" evidence="3"/>
<dbReference type="InterPro" id="IPR015424">
    <property type="entry name" value="PyrdxlP-dep_Trfase"/>
</dbReference>
<dbReference type="Proteomes" id="UP000075357">
    <property type="component" value="Unassembled WGS sequence"/>
</dbReference>
<keyword evidence="9" id="KW-0456">Lyase</keyword>
<dbReference type="PANTHER" id="PTHR11808:SF85">
    <property type="entry name" value="CYSTATHIONINE GAMMA-LYASE-RELATED"/>
    <property type="match status" value="1"/>
</dbReference>
<keyword evidence="10" id="KW-1185">Reference proteome</keyword>
<dbReference type="SUPFAM" id="SSF53383">
    <property type="entry name" value="PLP-dependent transferases"/>
    <property type="match status" value="1"/>
</dbReference>
<reference evidence="9 10" key="1">
    <citation type="submission" date="2016-01" db="EMBL/GenBank/DDBJ databases">
        <title>Draft genome sequences of Microbacterium laevaniformans LCDC 91-0039 and the type strain of Microbacterium hominis LCDC 84-209.</title>
        <authorList>
            <person name="Bernier A.-M."/>
            <person name="Bernard K."/>
        </authorList>
    </citation>
    <scope>NUCLEOTIDE SEQUENCE [LARGE SCALE GENOMIC DNA]</scope>
    <source>
        <strain evidence="9 10">LCDC 91-0039</strain>
    </source>
</reference>
<evidence type="ECO:0000256" key="5">
    <source>
        <dbReference type="ARBA" id="ARBA00048780"/>
    </source>
</evidence>
<comment type="catalytic activity">
    <reaction evidence="6">
        <text>L-methionine + H2O = methanethiol + 2-oxobutanoate + NH4(+)</text>
        <dbReference type="Rhea" id="RHEA:23800"/>
        <dbReference type="ChEBI" id="CHEBI:15377"/>
        <dbReference type="ChEBI" id="CHEBI:16007"/>
        <dbReference type="ChEBI" id="CHEBI:16763"/>
        <dbReference type="ChEBI" id="CHEBI:28938"/>
        <dbReference type="ChEBI" id="CHEBI:57844"/>
        <dbReference type="EC" id="4.4.1.11"/>
    </reaction>
    <physiologicalReaction direction="left-to-right" evidence="6">
        <dbReference type="Rhea" id="RHEA:23801"/>
    </physiologicalReaction>
</comment>
<dbReference type="InterPro" id="IPR000277">
    <property type="entry name" value="Cys/Met-Metab_PyrdxlP-dep_enz"/>
</dbReference>
<dbReference type="GO" id="GO:0004123">
    <property type="term" value="F:cystathionine gamma-lyase activity"/>
    <property type="evidence" value="ECO:0007669"/>
    <property type="project" value="TreeGrafter"/>
</dbReference>
<dbReference type="GO" id="GO:0019343">
    <property type="term" value="P:cysteine biosynthetic process via cystathionine"/>
    <property type="evidence" value="ECO:0007669"/>
    <property type="project" value="TreeGrafter"/>
</dbReference>
<dbReference type="GO" id="GO:0005737">
    <property type="term" value="C:cytoplasm"/>
    <property type="evidence" value="ECO:0007669"/>
    <property type="project" value="TreeGrafter"/>
</dbReference>
<evidence type="ECO:0000256" key="2">
    <source>
        <dbReference type="ARBA" id="ARBA00022898"/>
    </source>
</evidence>
<dbReference type="GO" id="GO:0030170">
    <property type="term" value="F:pyridoxal phosphate binding"/>
    <property type="evidence" value="ECO:0007669"/>
    <property type="project" value="InterPro"/>
</dbReference>
<comment type="caution">
    <text evidence="9">The sequence shown here is derived from an EMBL/GenBank/DDBJ whole genome shotgun (WGS) entry which is preliminary data.</text>
</comment>
<protein>
    <recommendedName>
        <fullName evidence="3">homocysteine desulfhydrase</fullName>
        <ecNumber evidence="3">4.4.1.2</ecNumber>
    </recommendedName>
    <alternativeName>
        <fullName evidence="4">Homocysteine desulfhydrase</fullName>
    </alternativeName>
</protein>
<keyword evidence="2 7" id="KW-0663">Pyridoxal phosphate</keyword>
<dbReference type="GO" id="GO:0019346">
    <property type="term" value="P:transsulfuration"/>
    <property type="evidence" value="ECO:0007669"/>
    <property type="project" value="InterPro"/>
</dbReference>
<name>A0A150HEX1_9MICO</name>
<feature type="compositionally biased region" description="Basic and acidic residues" evidence="8">
    <location>
        <begin position="67"/>
        <end position="83"/>
    </location>
</feature>
<feature type="region of interest" description="Disordered" evidence="8">
    <location>
        <begin position="55"/>
        <end position="94"/>
    </location>
</feature>
<proteinExistence type="inferred from homology"/>
<dbReference type="AlphaFoldDB" id="A0A150HEX1"/>
<evidence type="ECO:0000256" key="4">
    <source>
        <dbReference type="ARBA" id="ARBA00047199"/>
    </source>
</evidence>
<accession>A0A150HEX1</accession>
<dbReference type="Gene3D" id="3.40.640.10">
    <property type="entry name" value="Type I PLP-dependent aspartate aminotransferase-like (Major domain)"/>
    <property type="match status" value="1"/>
</dbReference>
<dbReference type="GO" id="GO:0018826">
    <property type="term" value="F:methionine gamma-lyase activity"/>
    <property type="evidence" value="ECO:0007669"/>
    <property type="project" value="UniProtKB-EC"/>
</dbReference>
<dbReference type="Pfam" id="PF01053">
    <property type="entry name" value="Cys_Met_Meta_PP"/>
    <property type="match status" value="1"/>
</dbReference>
<dbReference type="GO" id="GO:0047982">
    <property type="term" value="F:homocysteine desulfhydrase activity"/>
    <property type="evidence" value="ECO:0007669"/>
    <property type="project" value="UniProtKB-EC"/>
</dbReference>
<comment type="similarity">
    <text evidence="7">Belongs to the trans-sulfuration enzymes family.</text>
</comment>
<dbReference type="PANTHER" id="PTHR11808">
    <property type="entry name" value="TRANS-SULFURATION ENZYME FAMILY MEMBER"/>
    <property type="match status" value="1"/>
</dbReference>
<comment type="catalytic activity">
    <reaction evidence="5">
        <text>L-homocysteine + H2O = 2-oxobutanoate + hydrogen sulfide + NH4(+) + H(+)</text>
        <dbReference type="Rhea" id="RHEA:14501"/>
        <dbReference type="ChEBI" id="CHEBI:15377"/>
        <dbReference type="ChEBI" id="CHEBI:15378"/>
        <dbReference type="ChEBI" id="CHEBI:16763"/>
        <dbReference type="ChEBI" id="CHEBI:28938"/>
        <dbReference type="ChEBI" id="CHEBI:29919"/>
        <dbReference type="ChEBI" id="CHEBI:58199"/>
        <dbReference type="EC" id="4.4.1.2"/>
    </reaction>
    <physiologicalReaction direction="left-to-right" evidence="5">
        <dbReference type="Rhea" id="RHEA:14502"/>
    </physiologicalReaction>
</comment>
<dbReference type="STRING" id="36807.Mlaev_01315"/>
<evidence type="ECO:0000256" key="1">
    <source>
        <dbReference type="ARBA" id="ARBA00001933"/>
    </source>
</evidence>
<dbReference type="Gene3D" id="3.90.1150.10">
    <property type="entry name" value="Aspartate Aminotransferase, domain 1"/>
    <property type="match status" value="1"/>
</dbReference>
<evidence type="ECO:0000313" key="9">
    <source>
        <dbReference type="EMBL" id="KXZ60662.1"/>
    </source>
</evidence>
<sequence length="582" mass="61553">MGFGGEYRLVHRDVLEDDVAQRRGILHGHMHEEVVLACHVKGLDHAGRRHDRVEQLPDPLASVSTETHADDSLQRKTEGCRVDEDADAGQHPANAEGANAVCAGRLRDAEFFGERFVGPAGRADHGRENPQVELIEGGCRALLFSQVRLLNGRLGLLSSAQFDQVIADFTIAPNPCRTFLHTRGMDHLDTLAVHAGRADFASLGVHTPPLDLSSTYPLPDVERGGDSYEALATGGTPIPGGSHVYARLWNPTVSRFEEALATLEAAEASVAFASGMAALTAAIVSHTVSIGHPHVVAVRPLYGGSDHMLASGLLGTQATFCGPDEVGAALRPETGLVIVETPANPTLELVDIAAVVAQANDVPVLVDNTFATPVLQQPLAHGATMSLHSATKYLGGHGDVVGGVIACGAESAAALRRVRAITGGILHPLGAYLLHRGLPTLPLRMRAQQETAAKIARRLLEHDAIAEVFYPGLHGDPTGLLARQQHGTGAMVSLRLRGGYDAAARVAASTRLFTHAVSLGGVDSLIQHPAALTHRPVAPEARPDADILRLSIGLEHVDDLFDDLRQALALTRDGKSTATTVH</sequence>
<dbReference type="FunFam" id="3.40.640.10:FF:000046">
    <property type="entry name" value="Cystathionine gamma-lyase"/>
    <property type="match status" value="1"/>
</dbReference>
<dbReference type="PATRIC" id="fig|36807.3.peg.1336"/>
<dbReference type="InterPro" id="IPR015421">
    <property type="entry name" value="PyrdxlP-dep_Trfase_major"/>
</dbReference>
<evidence type="ECO:0000256" key="8">
    <source>
        <dbReference type="SAM" id="MobiDB-lite"/>
    </source>
</evidence>
<organism evidence="9 10">
    <name type="scientific">Microbacterium laevaniformans</name>
    <dbReference type="NCBI Taxonomy" id="36807"/>
    <lineage>
        <taxon>Bacteria</taxon>
        <taxon>Bacillati</taxon>
        <taxon>Actinomycetota</taxon>
        <taxon>Actinomycetes</taxon>
        <taxon>Micrococcales</taxon>
        <taxon>Microbacteriaceae</taxon>
        <taxon>Microbacterium</taxon>
    </lineage>
</organism>
<evidence type="ECO:0000313" key="10">
    <source>
        <dbReference type="Proteomes" id="UP000075357"/>
    </source>
</evidence>
<dbReference type="InterPro" id="IPR015422">
    <property type="entry name" value="PyrdxlP-dep_Trfase_small"/>
</dbReference>
<evidence type="ECO:0000256" key="3">
    <source>
        <dbReference type="ARBA" id="ARBA00047175"/>
    </source>
</evidence>
<comment type="cofactor">
    <cofactor evidence="1 7">
        <name>pyridoxal 5'-phosphate</name>
        <dbReference type="ChEBI" id="CHEBI:597326"/>
    </cofactor>
</comment>
<evidence type="ECO:0000256" key="6">
    <source>
        <dbReference type="ARBA" id="ARBA00052699"/>
    </source>
</evidence>
<dbReference type="EMBL" id="LRAD01000029">
    <property type="protein sequence ID" value="KXZ60662.1"/>
    <property type="molecule type" value="Genomic_DNA"/>
</dbReference>